<keyword evidence="1" id="KW-0472">Membrane</keyword>
<evidence type="ECO:0000256" key="1">
    <source>
        <dbReference type="SAM" id="Phobius"/>
    </source>
</evidence>
<keyword evidence="3" id="KW-0808">Transferase</keyword>
<dbReference type="GO" id="GO:0000155">
    <property type="term" value="F:phosphorelay sensor kinase activity"/>
    <property type="evidence" value="ECO:0007669"/>
    <property type="project" value="InterPro"/>
</dbReference>
<gene>
    <name evidence="3" type="ORF">LX87_05622</name>
</gene>
<accession>A0A327WG38</accession>
<dbReference type="Proteomes" id="UP000248790">
    <property type="component" value="Unassembled WGS sequence"/>
</dbReference>
<keyword evidence="3" id="KW-0418">Kinase</keyword>
<feature type="transmembrane region" description="Helical" evidence="1">
    <location>
        <begin position="155"/>
        <end position="172"/>
    </location>
</feature>
<feature type="domain" description="Signal transduction histidine kinase internal region" evidence="2">
    <location>
        <begin position="197"/>
        <end position="276"/>
    </location>
</feature>
<dbReference type="InterPro" id="IPR050640">
    <property type="entry name" value="Bact_2-comp_sensor_kinase"/>
</dbReference>
<dbReference type="EMBL" id="QLMC01000019">
    <property type="protein sequence ID" value="RAJ89888.1"/>
    <property type="molecule type" value="Genomic_DNA"/>
</dbReference>
<organism evidence="3 4">
    <name type="scientific">Larkinella arboricola</name>
    <dbReference type="NCBI Taxonomy" id="643671"/>
    <lineage>
        <taxon>Bacteria</taxon>
        <taxon>Pseudomonadati</taxon>
        <taxon>Bacteroidota</taxon>
        <taxon>Cytophagia</taxon>
        <taxon>Cytophagales</taxon>
        <taxon>Spirosomataceae</taxon>
        <taxon>Larkinella</taxon>
    </lineage>
</organism>
<evidence type="ECO:0000313" key="3">
    <source>
        <dbReference type="EMBL" id="RAJ89888.1"/>
    </source>
</evidence>
<comment type="caution">
    <text evidence="3">The sequence shown here is derived from an EMBL/GenBank/DDBJ whole genome shotgun (WGS) entry which is preliminary data.</text>
</comment>
<reference evidence="3 4" key="1">
    <citation type="submission" date="2018-06" db="EMBL/GenBank/DDBJ databases">
        <title>Genomic Encyclopedia of Archaeal and Bacterial Type Strains, Phase II (KMG-II): from individual species to whole genera.</title>
        <authorList>
            <person name="Goeker M."/>
        </authorList>
    </citation>
    <scope>NUCLEOTIDE SEQUENCE [LARGE SCALE GENOMIC DNA]</scope>
    <source>
        <strain evidence="3 4">DSM 21851</strain>
    </source>
</reference>
<dbReference type="RefSeq" id="WP_111631607.1">
    <property type="nucleotide sequence ID" value="NZ_QLMC01000019.1"/>
</dbReference>
<feature type="transmembrane region" description="Helical" evidence="1">
    <location>
        <begin position="44"/>
        <end position="66"/>
    </location>
</feature>
<dbReference type="InterPro" id="IPR010559">
    <property type="entry name" value="Sig_transdc_His_kin_internal"/>
</dbReference>
<name>A0A327WG38_LARAB</name>
<feature type="transmembrane region" description="Helical" evidence="1">
    <location>
        <begin position="88"/>
        <end position="110"/>
    </location>
</feature>
<proteinExistence type="predicted"/>
<dbReference type="OrthoDB" id="927174at2"/>
<keyword evidence="4" id="KW-1185">Reference proteome</keyword>
<dbReference type="GO" id="GO:0016020">
    <property type="term" value="C:membrane"/>
    <property type="evidence" value="ECO:0007669"/>
    <property type="project" value="InterPro"/>
</dbReference>
<feature type="transmembrane region" description="Helical" evidence="1">
    <location>
        <begin position="15"/>
        <end position="32"/>
    </location>
</feature>
<keyword evidence="1" id="KW-0812">Transmembrane</keyword>
<dbReference type="Pfam" id="PF06580">
    <property type="entry name" value="His_kinase"/>
    <property type="match status" value="1"/>
</dbReference>
<keyword evidence="1" id="KW-1133">Transmembrane helix</keyword>
<protein>
    <submittedName>
        <fullName evidence="3">Histidine kinase</fullName>
    </submittedName>
</protein>
<dbReference type="PANTHER" id="PTHR34220:SF7">
    <property type="entry name" value="SENSOR HISTIDINE KINASE YPDA"/>
    <property type="match status" value="1"/>
</dbReference>
<dbReference type="AlphaFoldDB" id="A0A327WG38"/>
<evidence type="ECO:0000313" key="4">
    <source>
        <dbReference type="Proteomes" id="UP000248790"/>
    </source>
</evidence>
<evidence type="ECO:0000259" key="2">
    <source>
        <dbReference type="Pfam" id="PF06580"/>
    </source>
</evidence>
<sequence>MQASSNVDLTLLQKVRLAASIFAIYWPLRFYINLNSFDWELFQALWFIWLLEIPITIALFTFWLIITEWLENRLYSHSGRLFRLDGKLSVQIATLLIAGTLSVGFDWAFFRFLHQVRGGNNTQIQVTSGRSSLARPIAEEAPGSFFSERRRGRKAVTALTVMALLMAFYVAANRRGDNLLGQLRVNAEQLKREASEAQFAALKNQVNPHFLFNSLSILTALVEVNPKLSIRFINYLSKAYRYILDQRENQRVNLNTELEFLEAYCFLLNIRFDGKLQVVNTISTNDAIRYTIAPLTLQLLVENAVKHNQMSRKMPLIVTLVIESDYLLVSNPVRLRLPDEPSTDTSTGVGLENITNRYRLLTERPVRVTQSNQVFVVSIPLLA</sequence>
<dbReference type="PANTHER" id="PTHR34220">
    <property type="entry name" value="SENSOR HISTIDINE KINASE YPDA"/>
    <property type="match status" value="1"/>
</dbReference>